<dbReference type="InterPro" id="IPR036286">
    <property type="entry name" value="LexA/Signal_pep-like_sf"/>
</dbReference>
<dbReference type="Pfam" id="PF00717">
    <property type="entry name" value="Peptidase_S24"/>
    <property type="match status" value="1"/>
</dbReference>
<sequence length="223" mass="24984">MQIGERVKLRRLELGLSQEDLAKAILKQVDSRFNRVTLSNIEMGIQGSVKDKILLALTKSLKCNAEWLVYGTEPKELALTQLLSRSEPGPAVEQKCPFISWDEALSFTVNNDYPDSAYTYSACPVPCGPRTFILTVNDESMGDRFAEGDWIYVDPDQQESAKDKFVIVQLSPDSEAIFKQLVLIDNQVFLKALNPDLPSSLRYTQPTKYLTIKGTVVAHVKPV</sequence>
<dbReference type="InterPro" id="IPR039418">
    <property type="entry name" value="LexA-like"/>
</dbReference>
<dbReference type="Pfam" id="PF01381">
    <property type="entry name" value="HTH_3"/>
    <property type="match status" value="1"/>
</dbReference>
<dbReference type="Gene3D" id="2.10.109.10">
    <property type="entry name" value="Umud Fragment, subunit A"/>
    <property type="match status" value="1"/>
</dbReference>
<dbReference type="CDD" id="cd00093">
    <property type="entry name" value="HTH_XRE"/>
    <property type="match status" value="1"/>
</dbReference>
<dbReference type="InterPro" id="IPR001387">
    <property type="entry name" value="Cro/C1-type_HTH"/>
</dbReference>
<name>A0A128F094_9GAMM</name>
<dbReference type="SMART" id="SM00530">
    <property type="entry name" value="HTH_XRE"/>
    <property type="match status" value="1"/>
</dbReference>
<dbReference type="AlphaFoldDB" id="A0A128F094"/>
<protein>
    <submittedName>
        <fullName evidence="2">LexA repressor</fullName>
        <ecNumber evidence="2">3.4.21.88</ecNumber>
    </submittedName>
</protein>
<dbReference type="SUPFAM" id="SSF47413">
    <property type="entry name" value="lambda repressor-like DNA-binding domains"/>
    <property type="match status" value="1"/>
</dbReference>
<dbReference type="InterPro" id="IPR010982">
    <property type="entry name" value="Lambda_DNA-bd_dom_sf"/>
</dbReference>
<dbReference type="SUPFAM" id="SSF51306">
    <property type="entry name" value="LexA/Signal peptidase"/>
    <property type="match status" value="1"/>
</dbReference>
<dbReference type="PROSITE" id="PS50943">
    <property type="entry name" value="HTH_CROC1"/>
    <property type="match status" value="1"/>
</dbReference>
<gene>
    <name evidence="2" type="primary">lexA_1</name>
    <name evidence="2" type="ORF">GMA8713_01073</name>
</gene>
<dbReference type="EMBL" id="FIZY01000007">
    <property type="protein sequence ID" value="CZF79666.1"/>
    <property type="molecule type" value="Genomic_DNA"/>
</dbReference>
<dbReference type="GO" id="GO:0004252">
    <property type="term" value="F:serine-type endopeptidase activity"/>
    <property type="evidence" value="ECO:0007669"/>
    <property type="project" value="UniProtKB-EC"/>
</dbReference>
<keyword evidence="3" id="KW-1185">Reference proteome</keyword>
<reference evidence="3" key="1">
    <citation type="submission" date="2016-02" db="EMBL/GenBank/DDBJ databases">
        <authorList>
            <person name="Rodrigo-Torres Lidia"/>
            <person name="Arahal R.David."/>
        </authorList>
    </citation>
    <scope>NUCLEOTIDE SEQUENCE [LARGE SCALE GENOMIC DNA]</scope>
    <source>
        <strain evidence="3">CECT 8713</strain>
    </source>
</reference>
<dbReference type="Gene3D" id="1.10.260.40">
    <property type="entry name" value="lambda repressor-like DNA-binding domains"/>
    <property type="match status" value="1"/>
</dbReference>
<keyword evidence="2" id="KW-0378">Hydrolase</keyword>
<evidence type="ECO:0000313" key="3">
    <source>
        <dbReference type="Proteomes" id="UP000073601"/>
    </source>
</evidence>
<accession>A0A128F094</accession>
<dbReference type="EC" id="3.4.21.88" evidence="2"/>
<dbReference type="Proteomes" id="UP000073601">
    <property type="component" value="Unassembled WGS sequence"/>
</dbReference>
<proteinExistence type="predicted"/>
<evidence type="ECO:0000313" key="2">
    <source>
        <dbReference type="EMBL" id="CZF79666.1"/>
    </source>
</evidence>
<feature type="domain" description="HTH cro/C1-type" evidence="1">
    <location>
        <begin position="7"/>
        <end position="68"/>
    </location>
</feature>
<organism evidence="2 3">
    <name type="scientific">Grimontia marina</name>
    <dbReference type="NCBI Taxonomy" id="646534"/>
    <lineage>
        <taxon>Bacteria</taxon>
        <taxon>Pseudomonadati</taxon>
        <taxon>Pseudomonadota</taxon>
        <taxon>Gammaproteobacteria</taxon>
        <taxon>Vibrionales</taxon>
        <taxon>Vibrionaceae</taxon>
        <taxon>Grimontia</taxon>
    </lineage>
</organism>
<evidence type="ECO:0000259" key="1">
    <source>
        <dbReference type="PROSITE" id="PS50943"/>
    </source>
</evidence>
<dbReference type="InterPro" id="IPR015927">
    <property type="entry name" value="Peptidase_S24_S26A/B/C"/>
</dbReference>
<dbReference type="GO" id="GO:0003677">
    <property type="term" value="F:DNA binding"/>
    <property type="evidence" value="ECO:0007669"/>
    <property type="project" value="InterPro"/>
</dbReference>
<dbReference type="CDD" id="cd06529">
    <property type="entry name" value="S24_LexA-like"/>
    <property type="match status" value="1"/>
</dbReference>